<dbReference type="GO" id="GO:0016853">
    <property type="term" value="F:isomerase activity"/>
    <property type="evidence" value="ECO:0007669"/>
    <property type="project" value="UniProtKB-KW"/>
</dbReference>
<protein>
    <submittedName>
        <fullName evidence="2">Sugar phosphate isomerase/epimerase</fullName>
    </submittedName>
</protein>
<sequence length="265" mass="28100">MRKLTLAHLSALDLPPPAFISAAAEAGFDGVGLRLIQVTPTSAGYPLMDDPALMAQTKAALKDTGLYVGDIEFVQIKPETRVEDLLPFLDAGAELGAGQVITAPYDPDLGRLAQTLGAITEAAKERGLGTVMEFFPWTVVPDLVACWDLVQAAGPDTGMLVDSLHFDRSGSGHSLLAAIPAERLPFAHLCDAPVQPSYSTDELMHNARAERFAPGDGQIDLAAYLRALPKDIPLGLEVPRPVPPEMLPQGLAHIAQATRTLLAGL</sequence>
<reference evidence="2 3" key="1">
    <citation type="submission" date="2018-03" db="EMBL/GenBank/DDBJ databases">
        <title>Genomic Encyclopedia of Archaeal and Bacterial Type Strains, Phase II (KMG-II): from individual species to whole genera.</title>
        <authorList>
            <person name="Goeker M."/>
        </authorList>
    </citation>
    <scope>NUCLEOTIDE SEQUENCE [LARGE SCALE GENOMIC DNA]</scope>
    <source>
        <strain evidence="2 3">DSM 100212</strain>
    </source>
</reference>
<dbReference type="InterPro" id="IPR013022">
    <property type="entry name" value="Xyl_isomerase-like_TIM-brl"/>
</dbReference>
<name>A0A2T0WWH7_9RHOB</name>
<dbReference type="EMBL" id="PVTQ01000004">
    <property type="protein sequence ID" value="PRY91039.1"/>
    <property type="molecule type" value="Genomic_DNA"/>
</dbReference>
<dbReference type="InterPro" id="IPR050312">
    <property type="entry name" value="IolE/XylAMocC-like"/>
</dbReference>
<dbReference type="PANTHER" id="PTHR12110:SF48">
    <property type="entry name" value="BLL3656 PROTEIN"/>
    <property type="match status" value="1"/>
</dbReference>
<dbReference type="RefSeq" id="WP_245888483.1">
    <property type="nucleotide sequence ID" value="NZ_PVTQ01000004.1"/>
</dbReference>
<dbReference type="InterPro" id="IPR036237">
    <property type="entry name" value="Xyl_isomerase-like_sf"/>
</dbReference>
<dbReference type="Gene3D" id="3.20.20.150">
    <property type="entry name" value="Divalent-metal-dependent TIM barrel enzymes"/>
    <property type="match status" value="1"/>
</dbReference>
<keyword evidence="2" id="KW-0413">Isomerase</keyword>
<comment type="caution">
    <text evidence="2">The sequence shown here is derived from an EMBL/GenBank/DDBJ whole genome shotgun (WGS) entry which is preliminary data.</text>
</comment>
<dbReference type="PANTHER" id="PTHR12110">
    <property type="entry name" value="HYDROXYPYRUVATE ISOMERASE"/>
    <property type="match status" value="1"/>
</dbReference>
<evidence type="ECO:0000313" key="2">
    <source>
        <dbReference type="EMBL" id="PRY91039.1"/>
    </source>
</evidence>
<evidence type="ECO:0000313" key="3">
    <source>
        <dbReference type="Proteomes" id="UP000238392"/>
    </source>
</evidence>
<evidence type="ECO:0000259" key="1">
    <source>
        <dbReference type="Pfam" id="PF01261"/>
    </source>
</evidence>
<dbReference type="Pfam" id="PF01261">
    <property type="entry name" value="AP_endonuc_2"/>
    <property type="match status" value="1"/>
</dbReference>
<feature type="domain" description="Xylose isomerase-like TIM barrel" evidence="1">
    <location>
        <begin position="21"/>
        <end position="255"/>
    </location>
</feature>
<organism evidence="2 3">
    <name type="scientific">Donghicola tyrosinivorans</name>
    <dbReference type="NCBI Taxonomy" id="1652492"/>
    <lineage>
        <taxon>Bacteria</taxon>
        <taxon>Pseudomonadati</taxon>
        <taxon>Pseudomonadota</taxon>
        <taxon>Alphaproteobacteria</taxon>
        <taxon>Rhodobacterales</taxon>
        <taxon>Roseobacteraceae</taxon>
        <taxon>Donghicola</taxon>
    </lineage>
</organism>
<dbReference type="SUPFAM" id="SSF51658">
    <property type="entry name" value="Xylose isomerase-like"/>
    <property type="match status" value="1"/>
</dbReference>
<dbReference type="AlphaFoldDB" id="A0A2T0WWH7"/>
<dbReference type="Proteomes" id="UP000238392">
    <property type="component" value="Unassembled WGS sequence"/>
</dbReference>
<proteinExistence type="predicted"/>
<gene>
    <name evidence="2" type="ORF">CLV74_10451</name>
</gene>
<keyword evidence="3" id="KW-1185">Reference proteome</keyword>
<accession>A0A2T0WWH7</accession>